<reference evidence="1" key="1">
    <citation type="submission" date="2021-02" db="EMBL/GenBank/DDBJ databases">
        <authorList>
            <person name="Nowell W R."/>
        </authorList>
    </citation>
    <scope>NUCLEOTIDE SEQUENCE</scope>
</reference>
<dbReference type="EMBL" id="CAJOAY010004269">
    <property type="protein sequence ID" value="CAF4062503.1"/>
    <property type="molecule type" value="Genomic_DNA"/>
</dbReference>
<accession>A0A819SNR8</accession>
<protein>
    <submittedName>
        <fullName evidence="1">Uncharacterized protein</fullName>
    </submittedName>
</protein>
<organism evidence="1 2">
    <name type="scientific">Adineta steineri</name>
    <dbReference type="NCBI Taxonomy" id="433720"/>
    <lineage>
        <taxon>Eukaryota</taxon>
        <taxon>Metazoa</taxon>
        <taxon>Spiralia</taxon>
        <taxon>Gnathifera</taxon>
        <taxon>Rotifera</taxon>
        <taxon>Eurotatoria</taxon>
        <taxon>Bdelloidea</taxon>
        <taxon>Adinetida</taxon>
        <taxon>Adinetidae</taxon>
        <taxon>Adineta</taxon>
    </lineage>
</organism>
<feature type="non-terminal residue" evidence="1">
    <location>
        <position position="1"/>
    </location>
</feature>
<name>A0A819SNR8_9BILA</name>
<evidence type="ECO:0000313" key="2">
    <source>
        <dbReference type="Proteomes" id="UP000663881"/>
    </source>
</evidence>
<gene>
    <name evidence="1" type="ORF">OKA104_LOCUS33470</name>
</gene>
<dbReference type="AlphaFoldDB" id="A0A819SNR8"/>
<dbReference type="Proteomes" id="UP000663881">
    <property type="component" value="Unassembled WGS sequence"/>
</dbReference>
<comment type="caution">
    <text evidence="1">The sequence shown here is derived from an EMBL/GenBank/DDBJ whole genome shotgun (WGS) entry which is preliminary data.</text>
</comment>
<evidence type="ECO:0000313" key="1">
    <source>
        <dbReference type="EMBL" id="CAF4062503.1"/>
    </source>
</evidence>
<proteinExistence type="predicted"/>
<sequence length="104" mass="12094">MEIVLQQQPTYLTPSQCALQFINDLLENKDISISMSDMISPSYLISLINIADMFITYQRSLFLSIVAEIGSLCSDKFYERVHYFISFLDELIELHDDNKYTNLI</sequence>